<sequence length="160" mass="18684">MYSECLGQSSSGHTKKGGITVVENEKNELIPTRTVMGWRVCIDYCKLNTITQKDHFPLPFIDQVLEMLAGHSHYCFIDGYLGYNQIPIVPNDHEKTTFTCPYRTFAYLRMTFGLCNAHATFQWCMMAIFSDMVEKFIEIFMDDHMSLWHFCLSEDAFRFM</sequence>
<dbReference type="PANTHER" id="PTHR24559">
    <property type="entry name" value="TRANSPOSON TY3-I GAG-POL POLYPROTEIN"/>
    <property type="match status" value="1"/>
</dbReference>
<evidence type="ECO:0000313" key="2">
    <source>
        <dbReference type="EMBL" id="CAI9763439.1"/>
    </source>
</evidence>
<feature type="domain" description="Reverse transcriptase" evidence="1">
    <location>
        <begin position="36"/>
        <end position="145"/>
    </location>
</feature>
<dbReference type="AlphaFoldDB" id="A0AAD1Z5U0"/>
<keyword evidence="3" id="KW-1185">Reference proteome</keyword>
<dbReference type="PANTHER" id="PTHR24559:SF444">
    <property type="entry name" value="REVERSE TRANSCRIPTASE DOMAIN-CONTAINING PROTEIN"/>
    <property type="match status" value="1"/>
</dbReference>
<evidence type="ECO:0000259" key="1">
    <source>
        <dbReference type="Pfam" id="PF00078"/>
    </source>
</evidence>
<accession>A0AAD1Z5U0</accession>
<dbReference type="InterPro" id="IPR053134">
    <property type="entry name" value="RNA-dir_DNA_polymerase"/>
</dbReference>
<reference evidence="2" key="1">
    <citation type="submission" date="2023-05" db="EMBL/GenBank/DDBJ databases">
        <authorList>
            <person name="Huff M."/>
        </authorList>
    </citation>
    <scope>NUCLEOTIDE SEQUENCE</scope>
</reference>
<dbReference type="CDD" id="cd01647">
    <property type="entry name" value="RT_LTR"/>
    <property type="match status" value="1"/>
</dbReference>
<dbReference type="Proteomes" id="UP000834106">
    <property type="component" value="Chromosome 6"/>
</dbReference>
<dbReference type="InterPro" id="IPR043128">
    <property type="entry name" value="Rev_trsase/Diguanyl_cyclase"/>
</dbReference>
<gene>
    <name evidence="2" type="ORF">FPE_LOCUS10869</name>
</gene>
<evidence type="ECO:0000313" key="3">
    <source>
        <dbReference type="Proteomes" id="UP000834106"/>
    </source>
</evidence>
<protein>
    <recommendedName>
        <fullName evidence="1">Reverse transcriptase domain-containing protein</fullName>
    </recommendedName>
</protein>
<dbReference type="InterPro" id="IPR043502">
    <property type="entry name" value="DNA/RNA_pol_sf"/>
</dbReference>
<dbReference type="InterPro" id="IPR000477">
    <property type="entry name" value="RT_dom"/>
</dbReference>
<organism evidence="2 3">
    <name type="scientific">Fraxinus pennsylvanica</name>
    <dbReference type="NCBI Taxonomy" id="56036"/>
    <lineage>
        <taxon>Eukaryota</taxon>
        <taxon>Viridiplantae</taxon>
        <taxon>Streptophyta</taxon>
        <taxon>Embryophyta</taxon>
        <taxon>Tracheophyta</taxon>
        <taxon>Spermatophyta</taxon>
        <taxon>Magnoliopsida</taxon>
        <taxon>eudicotyledons</taxon>
        <taxon>Gunneridae</taxon>
        <taxon>Pentapetalae</taxon>
        <taxon>asterids</taxon>
        <taxon>lamiids</taxon>
        <taxon>Lamiales</taxon>
        <taxon>Oleaceae</taxon>
        <taxon>Oleeae</taxon>
        <taxon>Fraxinus</taxon>
    </lineage>
</organism>
<dbReference type="Gene3D" id="3.30.70.270">
    <property type="match status" value="1"/>
</dbReference>
<dbReference type="EMBL" id="OU503041">
    <property type="protein sequence ID" value="CAI9763439.1"/>
    <property type="molecule type" value="Genomic_DNA"/>
</dbReference>
<dbReference type="SUPFAM" id="SSF56672">
    <property type="entry name" value="DNA/RNA polymerases"/>
    <property type="match status" value="1"/>
</dbReference>
<dbReference type="Pfam" id="PF00078">
    <property type="entry name" value="RVT_1"/>
    <property type="match status" value="1"/>
</dbReference>
<name>A0AAD1Z5U0_9LAMI</name>
<dbReference type="Gene3D" id="3.10.10.10">
    <property type="entry name" value="HIV Type 1 Reverse Transcriptase, subunit A, domain 1"/>
    <property type="match status" value="1"/>
</dbReference>
<proteinExistence type="predicted"/>